<gene>
    <name evidence="2" type="ORF">TCEL_00066</name>
</gene>
<name>R7RP72_9CLOT</name>
<dbReference type="SUPFAM" id="SSF53187">
    <property type="entry name" value="Zn-dependent exopeptidases"/>
    <property type="match status" value="1"/>
</dbReference>
<dbReference type="InterPro" id="IPR017144">
    <property type="entry name" value="Xaa-Arg_dipeptidase"/>
</dbReference>
<dbReference type="GO" id="GO:0046657">
    <property type="term" value="P:folic acid catabolic process"/>
    <property type="evidence" value="ECO:0007669"/>
    <property type="project" value="TreeGrafter"/>
</dbReference>
<organism evidence="2 3">
    <name type="scientific">Thermobrachium celere DSM 8682</name>
    <dbReference type="NCBI Taxonomy" id="941824"/>
    <lineage>
        <taxon>Bacteria</taxon>
        <taxon>Bacillati</taxon>
        <taxon>Bacillota</taxon>
        <taxon>Clostridia</taxon>
        <taxon>Eubacteriales</taxon>
        <taxon>Clostridiaceae</taxon>
        <taxon>Thermobrachium</taxon>
    </lineage>
</organism>
<dbReference type="PANTHER" id="PTHR30575:SF0">
    <property type="entry name" value="XAA-ARG DIPEPTIDASE"/>
    <property type="match status" value="1"/>
</dbReference>
<dbReference type="AlphaFoldDB" id="R7RP72"/>
<dbReference type="RefSeq" id="WP_018660091.1">
    <property type="nucleotide sequence ID" value="NZ_HF952018.1"/>
</dbReference>
<dbReference type="GO" id="GO:0016805">
    <property type="term" value="F:dipeptidase activity"/>
    <property type="evidence" value="ECO:0007669"/>
    <property type="project" value="InterPro"/>
</dbReference>
<accession>R7RP72</accession>
<dbReference type="InterPro" id="IPR052030">
    <property type="entry name" value="Peptidase_M20/M20A_hydrolases"/>
</dbReference>
<proteinExistence type="inferred from homology"/>
<comment type="caution">
    <text evidence="2">The sequence shown here is derived from an EMBL/GenBank/DDBJ whole genome shotgun (WGS) entry which is preliminary data.</text>
</comment>
<protein>
    <recommendedName>
        <fullName evidence="1">Peptidase M20 domain-containing protein 2</fullName>
    </recommendedName>
</protein>
<dbReference type="eggNOG" id="COG1473">
    <property type="taxonomic scope" value="Bacteria"/>
</dbReference>
<evidence type="ECO:0000313" key="2">
    <source>
        <dbReference type="EMBL" id="CDF57171.1"/>
    </source>
</evidence>
<reference evidence="2" key="1">
    <citation type="submission" date="2013-03" db="EMBL/GenBank/DDBJ databases">
        <title>Draft genome sequence of the hydrogen-ethanol-producing anaerobic alkalithermophilic Caloramator celere.</title>
        <authorList>
            <person name="Ciranna A."/>
            <person name="Larjo A."/>
            <person name="Kivisto A."/>
            <person name="Santala V."/>
            <person name="Roos C."/>
            <person name="Karp M."/>
        </authorList>
    </citation>
    <scope>NUCLEOTIDE SEQUENCE [LARGE SCALE GENOMIC DNA]</scope>
    <source>
        <strain evidence="2">DSM 8682</strain>
    </source>
</reference>
<dbReference type="HOGENOM" id="CLU_031812_1_0_9"/>
<dbReference type="GO" id="GO:0005737">
    <property type="term" value="C:cytoplasm"/>
    <property type="evidence" value="ECO:0007669"/>
    <property type="project" value="TreeGrafter"/>
</dbReference>
<dbReference type="EMBL" id="CAVN010000085">
    <property type="protein sequence ID" value="CDF57171.1"/>
    <property type="molecule type" value="Genomic_DNA"/>
</dbReference>
<comment type="similarity">
    <text evidence="1">Belongs to the peptidase M20A family.</text>
</comment>
<dbReference type="Gene3D" id="3.40.630.10">
    <property type="entry name" value="Zn peptidases"/>
    <property type="match status" value="1"/>
</dbReference>
<dbReference type="Gene3D" id="3.30.70.360">
    <property type="match status" value="1"/>
</dbReference>
<evidence type="ECO:0000313" key="3">
    <source>
        <dbReference type="Proteomes" id="UP000014923"/>
    </source>
</evidence>
<evidence type="ECO:0000256" key="1">
    <source>
        <dbReference type="PIRNR" id="PIRNR037226"/>
    </source>
</evidence>
<dbReference type="PIRSF" id="PIRSF037226">
    <property type="entry name" value="Amidohydrolase_ACY1L2_prd"/>
    <property type="match status" value="1"/>
</dbReference>
<dbReference type="OrthoDB" id="9781032at2"/>
<dbReference type="GO" id="GO:0071713">
    <property type="term" value="F:para-aminobenzoyl-glutamate hydrolase activity"/>
    <property type="evidence" value="ECO:0007669"/>
    <property type="project" value="TreeGrafter"/>
</dbReference>
<dbReference type="PANTHER" id="PTHR30575">
    <property type="entry name" value="PEPTIDASE M20"/>
    <property type="match status" value="1"/>
</dbReference>
<keyword evidence="2" id="KW-0378">Hydrolase</keyword>
<sequence length="378" mass="42145">MSKTVIRELVTGYVENLKERIRSIVLELYKCSDAQKCEGIAYTSLVNLLKEEGFEVSDIPEIPNGFVAKYGSSAPNIAYLCEYDTVEGHGYINGHNIQCTMNVLGAIGLKRAINEIGGSCTVFGCPSEEKNPTKIKLLENNYFNNIDAALCAHPYTKTLESGSSLSMLISNMQFKGYSSSALVNFDKGINPITPAAVTISSIEAIKSKYKEHIYINYTITDCMDDICKVAEKSCVKILIKSDQDKLIDFAQDDILDIARLYSKIYRCDFEYSTLARYVPFKTHSELSKIFCHNLKEKGIVDIHGPMIMSQSLDMANLSYKIPCIHPYIGITQDNIEFYSKEFADATIKDFAIEQLVKTASALALTGIDIIENTKIISH</sequence>
<keyword evidence="3" id="KW-1185">Reference proteome</keyword>
<dbReference type="Proteomes" id="UP000014923">
    <property type="component" value="Unassembled WGS sequence"/>
</dbReference>